<feature type="compositionally biased region" description="Basic and acidic residues" evidence="2">
    <location>
        <begin position="356"/>
        <end position="411"/>
    </location>
</feature>
<feature type="compositionally biased region" description="Basic and acidic residues" evidence="2">
    <location>
        <begin position="256"/>
        <end position="266"/>
    </location>
</feature>
<dbReference type="InterPro" id="IPR029199">
    <property type="entry name" value="THRAP3_BCLAF1"/>
</dbReference>
<dbReference type="Proteomes" id="UP001558613">
    <property type="component" value="Unassembled WGS sequence"/>
</dbReference>
<organism evidence="3 4">
    <name type="scientific">Cirrhinus molitorella</name>
    <name type="common">mud carp</name>
    <dbReference type="NCBI Taxonomy" id="172907"/>
    <lineage>
        <taxon>Eukaryota</taxon>
        <taxon>Metazoa</taxon>
        <taxon>Chordata</taxon>
        <taxon>Craniata</taxon>
        <taxon>Vertebrata</taxon>
        <taxon>Euteleostomi</taxon>
        <taxon>Actinopterygii</taxon>
        <taxon>Neopterygii</taxon>
        <taxon>Teleostei</taxon>
        <taxon>Ostariophysi</taxon>
        <taxon>Cypriniformes</taxon>
        <taxon>Cyprinidae</taxon>
        <taxon>Labeoninae</taxon>
        <taxon>Labeonini</taxon>
        <taxon>Cirrhinus</taxon>
    </lineage>
</organism>
<dbReference type="PANTHER" id="PTHR15268">
    <property type="entry name" value="THRAP3/BCLAF1"/>
    <property type="match status" value="1"/>
</dbReference>
<evidence type="ECO:0000313" key="4">
    <source>
        <dbReference type="Proteomes" id="UP001558613"/>
    </source>
</evidence>
<feature type="region of interest" description="Disordered" evidence="2">
    <location>
        <begin position="622"/>
        <end position="664"/>
    </location>
</feature>
<sequence length="679" mass="79803">MKTSHSLILFRVNLVYGSLVCSFLSLETGILVDASSCCVWKPFRGETMSRPRSRSPLYSRIPTLHGRRAEGLYDNQIHSSVQSDAWRNPEYVNKVESNAHWNKDSFQGEQHVDHWAKFIDAIEHAQKRGPSPMTRYHMEGDEQRPSHSPRRLPRERLPSPDHTHFGVEERYRMPSPGWNRNEGVAKELSSQHNHRETRDRSYPRHPEGRRQDRMDYGYDNEEYGGQYQERGSFSERPSKSDYREHHPPSEGFTDFGRQDEFVEHHRGFSPRRAPVIVEHGHGIAKQDPRIRDPPKMGGNLRSRDPPRTNETQRNRDRDRRDQGYHTRTLQDRHGGQPNNNPQEEPRKNYASYGRETQGRERSRHMDQPRMESHSRDSEAQREMVNVRDMSDVDLRNRERGSVHDWEDERSQKNQGRMMGQGVVRQRAPYQRKPNTNVGSAPRMDFSEQETLKIKVDMSRPVGQSSHLGYSSDRQLSLDLVNVGRQRLDFLPMLEHSGTYRESAVHSGTFAQEIITLVHQVKENYFRGQGITLNHRFANEQYYSLQDEFKEEEEEEEIGNMRPVMNRQHGMPSSETQIFCKIGPDPLQRRQLVPDPGDLRYDLERRRQQRLEGVKITIAGGNFAPVAPEGQESEPPYMMDDPEEPDENFRWSEQERERQRQWDGPRQRMPDLKLWWQYGR</sequence>
<feature type="compositionally biased region" description="Basic and acidic residues" evidence="2">
    <location>
        <begin position="646"/>
        <end position="664"/>
    </location>
</feature>
<feature type="compositionally biased region" description="Basic and acidic residues" evidence="2">
    <location>
        <begin position="193"/>
        <end position="216"/>
    </location>
</feature>
<feature type="compositionally biased region" description="Basic and acidic residues" evidence="2">
    <location>
        <begin position="301"/>
        <end position="334"/>
    </location>
</feature>
<feature type="compositionally biased region" description="Basic and acidic residues" evidence="2">
    <location>
        <begin position="152"/>
        <end position="172"/>
    </location>
</feature>
<dbReference type="Pfam" id="PF15440">
    <property type="entry name" value="THRAP3_BCLAF1"/>
    <property type="match status" value="1"/>
</dbReference>
<dbReference type="EMBL" id="JAYMGO010000024">
    <property type="protein sequence ID" value="KAL1248592.1"/>
    <property type="molecule type" value="Genomic_DNA"/>
</dbReference>
<proteinExistence type="inferred from homology"/>
<keyword evidence="4" id="KW-1185">Reference proteome</keyword>
<evidence type="ECO:0000313" key="3">
    <source>
        <dbReference type="EMBL" id="KAL1248592.1"/>
    </source>
</evidence>
<name>A0ABR3LAA9_9TELE</name>
<evidence type="ECO:0000256" key="1">
    <source>
        <dbReference type="ARBA" id="ARBA00006481"/>
    </source>
</evidence>
<gene>
    <name evidence="3" type="ORF">QQF64_021910</name>
</gene>
<feature type="compositionally biased region" description="Basic and acidic residues" evidence="2">
    <location>
        <begin position="136"/>
        <end position="145"/>
    </location>
</feature>
<accession>A0ABR3LAA9</accession>
<reference evidence="3 4" key="1">
    <citation type="submission" date="2023-09" db="EMBL/GenBank/DDBJ databases">
        <authorList>
            <person name="Wang M."/>
        </authorList>
    </citation>
    <scope>NUCLEOTIDE SEQUENCE [LARGE SCALE GENOMIC DNA]</scope>
    <source>
        <strain evidence="3">GT-2023</strain>
        <tissue evidence="3">Liver</tissue>
    </source>
</reference>
<feature type="region of interest" description="Disordered" evidence="2">
    <location>
        <begin position="128"/>
        <end position="441"/>
    </location>
</feature>
<evidence type="ECO:0000256" key="2">
    <source>
        <dbReference type="SAM" id="MobiDB-lite"/>
    </source>
</evidence>
<comment type="similarity">
    <text evidence="1">Belongs to the BCLAF1/THRAP3 family.</text>
</comment>
<feature type="compositionally biased region" description="Basic and acidic residues" evidence="2">
    <location>
        <begin position="232"/>
        <end position="248"/>
    </location>
</feature>
<comment type="caution">
    <text evidence="3">The sequence shown here is derived from an EMBL/GenBank/DDBJ whole genome shotgun (WGS) entry which is preliminary data.</text>
</comment>
<dbReference type="PANTHER" id="PTHR15268:SF17">
    <property type="entry name" value="BCLAF1 AND THRAP3 FAMILY MEMBER 3"/>
    <property type="match status" value="1"/>
</dbReference>
<protein>
    <submittedName>
        <fullName evidence="3">Uncharacterized protein</fullName>
    </submittedName>
</protein>
<feature type="compositionally biased region" description="Basic and acidic residues" evidence="2">
    <location>
        <begin position="278"/>
        <end position="294"/>
    </location>
</feature>